<dbReference type="RefSeq" id="WP_087281126.1">
    <property type="nucleotide sequence ID" value="NZ_CP021455.1"/>
</dbReference>
<dbReference type="OrthoDB" id="8688831at2"/>
<dbReference type="Proteomes" id="UP000196138">
    <property type="component" value="Chromosome"/>
</dbReference>
<keyword evidence="3" id="KW-1185">Reference proteome</keyword>
<evidence type="ECO:0000313" key="2">
    <source>
        <dbReference type="EMBL" id="ARU05201.1"/>
    </source>
</evidence>
<proteinExistence type="predicted"/>
<feature type="coiled-coil region" evidence="1">
    <location>
        <begin position="21"/>
        <end position="62"/>
    </location>
</feature>
<gene>
    <name evidence="2" type="ORF">CCO03_11370</name>
</gene>
<reference evidence="2 3" key="1">
    <citation type="submission" date="2017-05" db="EMBL/GenBank/DDBJ databases">
        <authorList>
            <person name="Song R."/>
            <person name="Chenine A.L."/>
            <person name="Ruprecht R.M."/>
        </authorList>
    </citation>
    <scope>NUCLEOTIDE SEQUENCE [LARGE SCALE GENOMIC DNA]</scope>
    <source>
        <strain evidence="2 3">DSM 26136</strain>
    </source>
</reference>
<sequence length="81" mass="9097">MNTPNTLELIVERAERLLVRYEETQRTNALLSSELKQVRAERDLLKSRVDAAKARLDAVLAQLPPELQVTDGASPLQETRG</sequence>
<evidence type="ECO:0008006" key="4">
    <source>
        <dbReference type="Google" id="ProtNLM"/>
    </source>
</evidence>
<keyword evidence="1" id="KW-0175">Coiled coil</keyword>
<evidence type="ECO:0000313" key="3">
    <source>
        <dbReference type="Proteomes" id="UP000196138"/>
    </source>
</evidence>
<dbReference type="AlphaFoldDB" id="A0A1Y0EP71"/>
<dbReference type="EMBL" id="CP021455">
    <property type="protein sequence ID" value="ARU05201.1"/>
    <property type="molecule type" value="Genomic_DNA"/>
</dbReference>
<name>A0A1Y0EP71_9BURK</name>
<evidence type="ECO:0000256" key="1">
    <source>
        <dbReference type="SAM" id="Coils"/>
    </source>
</evidence>
<accession>A0A1Y0EP71</accession>
<protein>
    <recommendedName>
        <fullName evidence="4">DUF904 domain-containing protein</fullName>
    </recommendedName>
</protein>
<dbReference type="KEGG" id="cser:CCO03_11370"/>
<organism evidence="2 3">
    <name type="scientific">Comamonas serinivorans</name>
    <dbReference type="NCBI Taxonomy" id="1082851"/>
    <lineage>
        <taxon>Bacteria</taxon>
        <taxon>Pseudomonadati</taxon>
        <taxon>Pseudomonadota</taxon>
        <taxon>Betaproteobacteria</taxon>
        <taxon>Burkholderiales</taxon>
        <taxon>Comamonadaceae</taxon>
        <taxon>Comamonas</taxon>
    </lineage>
</organism>